<dbReference type="OrthoDB" id="20615at10239"/>
<gene>
    <name evidence="1" type="ORF">LP114_052</name>
</gene>
<dbReference type="EMBL" id="KJ094021">
    <property type="protein sequence ID" value="AHL18640.1"/>
    <property type="molecule type" value="Genomic_DNA"/>
</dbReference>
<evidence type="ECO:0000313" key="2">
    <source>
        <dbReference type="Proteomes" id="UP000026991"/>
    </source>
</evidence>
<evidence type="ECO:0000313" key="1">
    <source>
        <dbReference type="EMBL" id="AHL18640.1"/>
    </source>
</evidence>
<protein>
    <submittedName>
        <fullName evidence="1">Uncharacterized protein</fullName>
    </submittedName>
</protein>
<dbReference type="RefSeq" id="YP_009045106.1">
    <property type="nucleotide sequence ID" value="NC_024392.1"/>
</dbReference>
<sequence length="94" mass="10954">MLEMENKLQEKHLKNGFINPDMVNQNESYYIQSKPSIYGGCLVYQFITMKDGIIYELESNTASTYGIVARFCFADKVLQREIKNRTRKSGVIQY</sequence>
<reference evidence="1 2" key="1">
    <citation type="journal article" date="2014" name="Appl. Environ. Microbiol.">
        <title>Comparative genomic and morphological analysis of Listeria phages isolated from farm environments.</title>
        <authorList>
            <person name="Denes T."/>
            <person name="Vongkamjan K."/>
            <person name="Ackermann H.W."/>
            <person name="Moreno Switt A.I."/>
            <person name="Wiedmann M."/>
            <person name="den Bakker H.C."/>
        </authorList>
    </citation>
    <scope>NUCLEOTIDE SEQUENCE [LARGE SCALE GENOMIC DNA]</scope>
</reference>
<proteinExistence type="predicted"/>
<keyword evidence="2" id="KW-1185">Reference proteome</keyword>
<accession>A0A059T7S6</accession>
<dbReference type="KEGG" id="vg:19736224"/>
<dbReference type="GeneID" id="19736224"/>
<name>A0A059T7S6_9CAUD</name>
<organism evidence="1 2">
    <name type="scientific">Listeria phage LP-114</name>
    <dbReference type="NCBI Taxonomy" id="1458857"/>
    <lineage>
        <taxon>Viruses</taxon>
        <taxon>Duplodnaviria</taxon>
        <taxon>Heunggongvirae</taxon>
        <taxon>Uroviricota</taxon>
        <taxon>Caudoviricetes</taxon>
        <taxon>Homburgvirus</taxon>
        <taxon>Homburgvirus LP114</taxon>
    </lineage>
</organism>
<dbReference type="Proteomes" id="UP000026991">
    <property type="component" value="Segment"/>
</dbReference>